<dbReference type="GO" id="GO:0006313">
    <property type="term" value="P:DNA transposition"/>
    <property type="evidence" value="ECO:0007669"/>
    <property type="project" value="InterPro"/>
</dbReference>
<evidence type="ECO:0000313" key="2">
    <source>
        <dbReference type="EMBL" id="TDR28845.1"/>
    </source>
</evidence>
<comment type="caution">
    <text evidence="2">The sequence shown here is derived from an EMBL/GenBank/DDBJ whole genome shotgun (WGS) entry which is preliminary data.</text>
</comment>
<protein>
    <submittedName>
        <fullName evidence="2">Putative transposase</fullName>
    </submittedName>
</protein>
<dbReference type="Gene3D" id="3.30.70.1290">
    <property type="entry name" value="Transposase IS200-like"/>
    <property type="match status" value="1"/>
</dbReference>
<dbReference type="InterPro" id="IPR052715">
    <property type="entry name" value="RAYT_transposase"/>
</dbReference>
<dbReference type="Pfam" id="PF01797">
    <property type="entry name" value="Y1_Tnp"/>
    <property type="match status" value="1"/>
</dbReference>
<dbReference type="InterPro" id="IPR036515">
    <property type="entry name" value="Transposase_17_sf"/>
</dbReference>
<accession>A0A4R6Y0L8</accession>
<dbReference type="OrthoDB" id="9814067at2"/>
<dbReference type="SUPFAM" id="SSF143422">
    <property type="entry name" value="Transposase IS200-like"/>
    <property type="match status" value="1"/>
</dbReference>
<name>A0A4R6Y0L8_9BURK</name>
<feature type="domain" description="Transposase IS200-like" evidence="1">
    <location>
        <begin position="9"/>
        <end position="137"/>
    </location>
</feature>
<dbReference type="RefSeq" id="WP_133621497.1">
    <property type="nucleotide sequence ID" value="NZ_SNZE01000033.1"/>
</dbReference>
<dbReference type="InterPro" id="IPR002686">
    <property type="entry name" value="Transposase_17"/>
</dbReference>
<dbReference type="NCBIfam" id="NF047646">
    <property type="entry name" value="REP_Tyr_transpos"/>
    <property type="match status" value="1"/>
</dbReference>
<dbReference type="Proteomes" id="UP000294480">
    <property type="component" value="Unassembled WGS sequence"/>
</dbReference>
<gene>
    <name evidence="2" type="ORF">DFR44_13316</name>
</gene>
<reference evidence="2 3" key="1">
    <citation type="submission" date="2019-03" db="EMBL/GenBank/DDBJ databases">
        <title>Genomic Encyclopedia of Type Strains, Phase IV (KMG-IV): sequencing the most valuable type-strain genomes for metagenomic binning, comparative biology and taxonomic classification.</title>
        <authorList>
            <person name="Goeker M."/>
        </authorList>
    </citation>
    <scope>NUCLEOTIDE SEQUENCE [LARGE SCALE GENOMIC DNA]</scope>
    <source>
        <strain evidence="2 3">DSM 102852</strain>
    </source>
</reference>
<organism evidence="2 3">
    <name type="scientific">Hydromonas duriensis</name>
    <dbReference type="NCBI Taxonomy" id="1527608"/>
    <lineage>
        <taxon>Bacteria</taxon>
        <taxon>Pseudomonadati</taxon>
        <taxon>Pseudomonadota</taxon>
        <taxon>Betaproteobacteria</taxon>
        <taxon>Burkholderiales</taxon>
        <taxon>Burkholderiaceae</taxon>
        <taxon>Hydromonas</taxon>
    </lineage>
</organism>
<keyword evidence="3" id="KW-1185">Reference proteome</keyword>
<dbReference type="SMART" id="SM01321">
    <property type="entry name" value="Y1_Tnp"/>
    <property type="match status" value="1"/>
</dbReference>
<dbReference type="AlphaFoldDB" id="A0A4R6Y0L8"/>
<dbReference type="GO" id="GO:0004803">
    <property type="term" value="F:transposase activity"/>
    <property type="evidence" value="ECO:0007669"/>
    <property type="project" value="InterPro"/>
</dbReference>
<dbReference type="PANTHER" id="PTHR36966">
    <property type="entry name" value="REP-ASSOCIATED TYROSINE TRANSPOSASE"/>
    <property type="match status" value="1"/>
</dbReference>
<sequence length="183" mass="21588">MPNYRRSNVAGATYFFTVVTHQRQPILCDGDVRLALREAIGVVRAELSFEIDAWVLMPDHLHAIWTLPEHDADFGKRWGEIKRYVSQQCGGRLNQTWRLSDSNIKRRESSVWQRRFWEHQVRDDADFERCINYAYYNPVKHGLVERVADWPHSTFHRYVKQGVYPLNWGEGLRVSDGHFGELD</sequence>
<evidence type="ECO:0000259" key="1">
    <source>
        <dbReference type="SMART" id="SM01321"/>
    </source>
</evidence>
<dbReference type="GO" id="GO:0043565">
    <property type="term" value="F:sequence-specific DNA binding"/>
    <property type="evidence" value="ECO:0007669"/>
    <property type="project" value="TreeGrafter"/>
</dbReference>
<evidence type="ECO:0000313" key="3">
    <source>
        <dbReference type="Proteomes" id="UP000294480"/>
    </source>
</evidence>
<dbReference type="PANTHER" id="PTHR36966:SF1">
    <property type="entry name" value="REP-ASSOCIATED TYROSINE TRANSPOSASE"/>
    <property type="match status" value="1"/>
</dbReference>
<dbReference type="EMBL" id="SNZE01000033">
    <property type="protein sequence ID" value="TDR28845.1"/>
    <property type="molecule type" value="Genomic_DNA"/>
</dbReference>
<proteinExistence type="predicted"/>